<accession>A0A147I8C2</accession>
<dbReference type="PROSITE" id="PS00018">
    <property type="entry name" value="EF_HAND_1"/>
    <property type="match status" value="1"/>
</dbReference>
<dbReference type="Proteomes" id="UP000074310">
    <property type="component" value="Unassembled WGS sequence"/>
</dbReference>
<evidence type="ECO:0000313" key="2">
    <source>
        <dbReference type="EMBL" id="KTT75398.1"/>
    </source>
</evidence>
<organism evidence="2 3">
    <name type="scientific">Sphingomonas endophytica</name>
    <dbReference type="NCBI Taxonomy" id="869719"/>
    <lineage>
        <taxon>Bacteria</taxon>
        <taxon>Pseudomonadati</taxon>
        <taxon>Pseudomonadota</taxon>
        <taxon>Alphaproteobacteria</taxon>
        <taxon>Sphingomonadales</taxon>
        <taxon>Sphingomonadaceae</taxon>
        <taxon>Sphingomonas</taxon>
    </lineage>
</organism>
<dbReference type="InterPro" id="IPR011992">
    <property type="entry name" value="EF-hand-dom_pair"/>
</dbReference>
<dbReference type="PROSITE" id="PS50222">
    <property type="entry name" value="EF_HAND_2"/>
    <property type="match status" value="2"/>
</dbReference>
<dbReference type="EMBL" id="LDTB01000008">
    <property type="protein sequence ID" value="KTT75398.1"/>
    <property type="molecule type" value="Genomic_DNA"/>
</dbReference>
<keyword evidence="3" id="KW-1185">Reference proteome</keyword>
<dbReference type="InterPro" id="IPR002048">
    <property type="entry name" value="EF_hand_dom"/>
</dbReference>
<dbReference type="SMART" id="SM00054">
    <property type="entry name" value="EFh"/>
    <property type="match status" value="2"/>
</dbReference>
<name>A0A147I8C2_9SPHN</name>
<comment type="caution">
    <text evidence="2">The sequence shown here is derived from an EMBL/GenBank/DDBJ whole genome shotgun (WGS) entry which is preliminary data.</text>
</comment>
<dbReference type="Pfam" id="PF13202">
    <property type="entry name" value="EF-hand_5"/>
    <property type="match status" value="3"/>
</dbReference>
<protein>
    <recommendedName>
        <fullName evidence="1">EF-hand domain-containing protein</fullName>
    </recommendedName>
</protein>
<dbReference type="GO" id="GO:0005509">
    <property type="term" value="F:calcium ion binding"/>
    <property type="evidence" value="ECO:0007669"/>
    <property type="project" value="InterPro"/>
</dbReference>
<reference evidence="2 3" key="1">
    <citation type="journal article" date="2016" name="Front. Microbiol.">
        <title>Genomic Resource of Rice Seed Associated Bacteria.</title>
        <authorList>
            <person name="Midha S."/>
            <person name="Bansal K."/>
            <person name="Sharma S."/>
            <person name="Kumar N."/>
            <person name="Patil P.P."/>
            <person name="Chaudhry V."/>
            <person name="Patil P.B."/>
        </authorList>
    </citation>
    <scope>NUCLEOTIDE SEQUENCE [LARGE SCALE GENOMIC DNA]</scope>
    <source>
        <strain evidence="2 3">NS334</strain>
    </source>
</reference>
<evidence type="ECO:0000259" key="1">
    <source>
        <dbReference type="PROSITE" id="PS50222"/>
    </source>
</evidence>
<feature type="domain" description="EF-hand" evidence="1">
    <location>
        <begin position="84"/>
        <end position="119"/>
    </location>
</feature>
<proteinExistence type="predicted"/>
<feature type="domain" description="EF-hand" evidence="1">
    <location>
        <begin position="16"/>
        <end position="51"/>
    </location>
</feature>
<dbReference type="Gene3D" id="1.10.238.10">
    <property type="entry name" value="EF-hand"/>
    <property type="match status" value="1"/>
</dbReference>
<dbReference type="PATRIC" id="fig|869719.3.peg.3440"/>
<dbReference type="SUPFAM" id="SSF47473">
    <property type="entry name" value="EF-hand"/>
    <property type="match status" value="1"/>
</dbReference>
<gene>
    <name evidence="2" type="ORF">NS334_03620</name>
</gene>
<sequence length="128" mass="13205">MPALTVTALGQETRASATAKLDAEFKASDVNSDGFLSPAEVEARMGKMKAGPGKTLDPTHAKRIAALFIARADTNKDGKVSKAESDALMGRIFSAYDVNKDGKVDGAEAARARAAASGAVQGKAAPKR</sequence>
<dbReference type="InterPro" id="IPR018247">
    <property type="entry name" value="EF_Hand_1_Ca_BS"/>
</dbReference>
<evidence type="ECO:0000313" key="3">
    <source>
        <dbReference type="Proteomes" id="UP000074310"/>
    </source>
</evidence>
<dbReference type="AlphaFoldDB" id="A0A147I8C2"/>